<accession>A0A975M3H6</accession>
<feature type="transmembrane region" description="Helical" evidence="1">
    <location>
        <begin position="66"/>
        <end position="84"/>
    </location>
</feature>
<evidence type="ECO:0000313" key="2">
    <source>
        <dbReference type="EMBL" id="QWC09283.1"/>
    </source>
</evidence>
<keyword evidence="3" id="KW-1185">Reference proteome</keyword>
<dbReference type="RefSeq" id="WP_210231250.1">
    <property type="nucleotide sequence ID" value="NZ_CP076022.1"/>
</dbReference>
<reference evidence="2 3" key="1">
    <citation type="submission" date="2021-05" db="EMBL/GenBank/DDBJ databases">
        <title>Novel species in genus Arthrobacter.</title>
        <authorList>
            <person name="Zhang G."/>
        </authorList>
    </citation>
    <scope>NUCLEOTIDE SEQUENCE [LARGE SCALE GENOMIC DNA]</scope>
    <source>
        <strain evidence="3">zg-ZUI227</strain>
    </source>
</reference>
<keyword evidence="1" id="KW-1133">Transmembrane helix</keyword>
<name>A0A975M3H6_9MICC</name>
<dbReference type="KEGG" id="ajg:KKR91_12375"/>
<dbReference type="EMBL" id="CP076022">
    <property type="protein sequence ID" value="QWC09283.1"/>
    <property type="molecule type" value="Genomic_DNA"/>
</dbReference>
<proteinExistence type="predicted"/>
<evidence type="ECO:0000256" key="1">
    <source>
        <dbReference type="SAM" id="Phobius"/>
    </source>
</evidence>
<dbReference type="AlphaFoldDB" id="A0A975M3H6"/>
<dbReference type="Pfam" id="PF10066">
    <property type="entry name" value="DUF2304"/>
    <property type="match status" value="1"/>
</dbReference>
<gene>
    <name evidence="2" type="ORF">KKR91_12375</name>
</gene>
<protein>
    <submittedName>
        <fullName evidence="2">DUF2304 domain-containing protein</fullName>
    </submittedName>
</protein>
<keyword evidence="1" id="KW-0812">Transmembrane</keyword>
<evidence type="ECO:0000313" key="3">
    <source>
        <dbReference type="Proteomes" id="UP000676885"/>
    </source>
</evidence>
<keyword evidence="1" id="KW-0472">Membrane</keyword>
<feature type="transmembrane region" description="Helical" evidence="1">
    <location>
        <begin position="33"/>
        <end position="54"/>
    </location>
</feature>
<dbReference type="Proteomes" id="UP000676885">
    <property type="component" value="Chromosome"/>
</dbReference>
<organism evidence="2 3">
    <name type="scientific">Arthrobacter jiangjiafuii</name>
    <dbReference type="NCBI Taxonomy" id="2817475"/>
    <lineage>
        <taxon>Bacteria</taxon>
        <taxon>Bacillati</taxon>
        <taxon>Actinomycetota</taxon>
        <taxon>Actinomycetes</taxon>
        <taxon>Micrococcales</taxon>
        <taxon>Micrococcaceae</taxon>
        <taxon>Arthrobacter</taxon>
    </lineage>
</organism>
<sequence length="133" mass="14505">MINIAAFIFALVVVALVLELVRRKHFKEKYAALWVVVGIASLILAGWPNLLNIISSAIGVQVGSNFLFGMSFLLLIGVCLHLSWEQSVSEEEIRVLAEEVAILRSSVLALEERTAATPTDAAQLMGTDTIRPD</sequence>
<dbReference type="InterPro" id="IPR019277">
    <property type="entry name" value="DUF2304"/>
</dbReference>